<comment type="caution">
    <text evidence="13">The sequence shown here is derived from an EMBL/GenBank/DDBJ whole genome shotgun (WGS) entry which is preliminary data.</text>
</comment>
<keyword evidence="7" id="KW-0573">Peptidoglycan synthesis</keyword>
<protein>
    <submittedName>
        <fullName evidence="13">Biosynthetic peptidoglycan transglycosylase</fullName>
    </submittedName>
</protein>
<dbReference type="RefSeq" id="WP_408084467.1">
    <property type="nucleotide sequence ID" value="NZ_JBELPZ010000005.1"/>
</dbReference>
<keyword evidence="6" id="KW-0133">Cell shape</keyword>
<keyword evidence="14" id="KW-1185">Reference proteome</keyword>
<reference evidence="13 14" key="1">
    <citation type="submission" date="2024-06" db="EMBL/GenBank/DDBJ databases">
        <authorList>
            <person name="Kaempfer P."/>
            <person name="Viver T."/>
        </authorList>
    </citation>
    <scope>NUCLEOTIDE SEQUENCE [LARGE SCALE GENOMIC DNA]</scope>
    <source>
        <strain evidence="13 14">ST-119</strain>
    </source>
</reference>
<evidence type="ECO:0000256" key="2">
    <source>
        <dbReference type="ARBA" id="ARBA00022519"/>
    </source>
</evidence>
<dbReference type="PANTHER" id="PTHR30400:SF0">
    <property type="entry name" value="BIOSYNTHETIC PEPTIDOGLYCAN TRANSGLYCOSYLASE"/>
    <property type="match status" value="1"/>
</dbReference>
<sequence length="665" mass="75802">MQKSRIKKISIRILIIITVLIALGFAGFFAFRNMALEKAIAKVSDKMQRDYNSTFTVASARFSGFSDIEMHGISVVPKNADTLISVKELKTSINLSKILVGDVQLGTLLMKDGYIQLINNKKGWNFRRFIKNNNPEKTVEDTEDKKSGYAERAYRLLNRALNLIPTDMELENLELRVNDKGQALNLNLRQMKLANNELQSDITVKQDSLSQNWTVEGFADPRNIKADLEFHSADTSRIMVPYINKRFNLKSGFDAIRLNVTNVAMQGGELYADGAASIKNFMVNHPKIAKKDVVIDSARFEYHMLFGDDFIRLDSTSVIQLNKIRFIPYAQYSITNDTIYAMKAHIPKMRAQDFIVSLPRGLFTNFEGMVAEGNFSYDLDFLYNKSNPDGLVFESSLTKEGLKVIKYGEANLSKLNTAFTYRAIDNDRLQRPVVVGPSNPYFTPLDEISPFLRNAVLTSEDPSFFRHMGFIPEAFRQSIIKNIKTKRFARGASTISMQLVKNVFLTREKTLSRKLEEILLVYILENNRIASKARMFEVYLNVIEWGPDVYGIGEASDFYFDKHPSQLSLDESVYLASIVPSPKKFAWRFNGQGQLKEYAVKHDNYIKDIMLRRGLITPVDTIAQNGQVYVSGRARTNMNIKEDTSFSKDSLDFDEFFFNLGNSTF</sequence>
<keyword evidence="3" id="KW-0328">Glycosyltransferase</keyword>
<evidence type="ECO:0000256" key="8">
    <source>
        <dbReference type="ARBA" id="ARBA00022989"/>
    </source>
</evidence>
<evidence type="ECO:0000256" key="4">
    <source>
        <dbReference type="ARBA" id="ARBA00022679"/>
    </source>
</evidence>
<keyword evidence="8 11" id="KW-1133">Transmembrane helix</keyword>
<dbReference type="Proteomes" id="UP001629156">
    <property type="component" value="Unassembled WGS sequence"/>
</dbReference>
<evidence type="ECO:0000259" key="12">
    <source>
        <dbReference type="Pfam" id="PF00912"/>
    </source>
</evidence>
<organism evidence="13 14">
    <name type="scientific">Flavobacterium rhizosphaerae</name>
    <dbReference type="NCBI Taxonomy" id="3163298"/>
    <lineage>
        <taxon>Bacteria</taxon>
        <taxon>Pseudomonadati</taxon>
        <taxon>Bacteroidota</taxon>
        <taxon>Flavobacteriia</taxon>
        <taxon>Flavobacteriales</taxon>
        <taxon>Flavobacteriaceae</taxon>
        <taxon>Flavobacterium</taxon>
    </lineage>
</organism>
<dbReference type="SUPFAM" id="SSF53955">
    <property type="entry name" value="Lysozyme-like"/>
    <property type="match status" value="1"/>
</dbReference>
<keyword evidence="10" id="KW-0961">Cell wall biogenesis/degradation</keyword>
<evidence type="ECO:0000313" key="14">
    <source>
        <dbReference type="Proteomes" id="UP001629156"/>
    </source>
</evidence>
<accession>A0ABW8YYH4</accession>
<evidence type="ECO:0000256" key="11">
    <source>
        <dbReference type="SAM" id="Phobius"/>
    </source>
</evidence>
<keyword evidence="2" id="KW-0997">Cell inner membrane</keyword>
<evidence type="ECO:0000256" key="3">
    <source>
        <dbReference type="ARBA" id="ARBA00022676"/>
    </source>
</evidence>
<evidence type="ECO:0000256" key="6">
    <source>
        <dbReference type="ARBA" id="ARBA00022960"/>
    </source>
</evidence>
<evidence type="ECO:0000313" key="13">
    <source>
        <dbReference type="EMBL" id="MFL9844215.1"/>
    </source>
</evidence>
<evidence type="ECO:0000256" key="1">
    <source>
        <dbReference type="ARBA" id="ARBA00022475"/>
    </source>
</evidence>
<evidence type="ECO:0000256" key="5">
    <source>
        <dbReference type="ARBA" id="ARBA00022692"/>
    </source>
</evidence>
<evidence type="ECO:0000256" key="7">
    <source>
        <dbReference type="ARBA" id="ARBA00022984"/>
    </source>
</evidence>
<keyword evidence="9 11" id="KW-0472">Membrane</keyword>
<dbReference type="PANTHER" id="PTHR30400">
    <property type="entry name" value="MONOFUNCTIONAL BIOSYNTHETIC PEPTIDOGLYCAN TRANSGLYCOSYLASE"/>
    <property type="match status" value="1"/>
</dbReference>
<name>A0ABW8YYH4_9FLAO</name>
<dbReference type="EMBL" id="JBELPZ010000005">
    <property type="protein sequence ID" value="MFL9844215.1"/>
    <property type="molecule type" value="Genomic_DNA"/>
</dbReference>
<dbReference type="InterPro" id="IPR011812">
    <property type="entry name" value="Pep_trsgly"/>
</dbReference>
<feature type="domain" description="Glycosyl transferase family 51" evidence="12">
    <location>
        <begin position="441"/>
        <end position="590"/>
    </location>
</feature>
<dbReference type="Gene3D" id="1.10.3810.10">
    <property type="entry name" value="Biosynthetic peptidoglycan transglycosylase-like"/>
    <property type="match status" value="1"/>
</dbReference>
<keyword evidence="1" id="KW-1003">Cell membrane</keyword>
<gene>
    <name evidence="13" type="ORF">ABS766_07275</name>
</gene>
<proteinExistence type="predicted"/>
<evidence type="ECO:0000256" key="10">
    <source>
        <dbReference type="ARBA" id="ARBA00023316"/>
    </source>
</evidence>
<dbReference type="InterPro" id="IPR001264">
    <property type="entry name" value="Glyco_trans_51"/>
</dbReference>
<keyword evidence="5 11" id="KW-0812">Transmembrane</keyword>
<dbReference type="InterPro" id="IPR036950">
    <property type="entry name" value="PBP_transglycosylase"/>
</dbReference>
<feature type="transmembrane region" description="Helical" evidence="11">
    <location>
        <begin position="12"/>
        <end position="31"/>
    </location>
</feature>
<dbReference type="InterPro" id="IPR023346">
    <property type="entry name" value="Lysozyme-like_dom_sf"/>
</dbReference>
<dbReference type="Pfam" id="PF00912">
    <property type="entry name" value="Transgly"/>
    <property type="match status" value="1"/>
</dbReference>
<evidence type="ECO:0000256" key="9">
    <source>
        <dbReference type="ARBA" id="ARBA00023136"/>
    </source>
</evidence>
<keyword evidence="4" id="KW-0808">Transferase</keyword>